<sequence>MTSRDNTFPFKCRLSLNPLIKFWEGLMAQGECGLGSLAGAMRQKLEDAPELREPIDDLAILEKHQSLLDLLMTMVFPPSFRESDIAAAFVPFTFTSVYATPAFKHLFQMEGRHFTPHFNISHQAWAWGKTLKANILILRQFYDIDLEWQLNPIATTKCPQTGLARYFSISLDPRFLEIKARKQPLPLSEADRVRLLANISDLAVWQDLIPPENFEFHGFGVFRATDVTATQMIAALREDLFENEAIFQRAGFTSLQEKLQIYLREPDIELALAAIRGEQIFLLPYSPGRPEACCILENTRAYQKSEFKGSIFSRAMNRSEPLVIENLQNCPECTTLEQGLIQKGYKSVYVAPLQYQDRLLGTLSLKSKQAGALNSLNAAYLAPVLPLFALALNRSLEQLDQRIQAVIKEECTAIHPSVEWRFQKAALNYIQNREEGVTGLEPIVFPEVYPLFGVSDIRTSSDHRNAAIKNDLIEHFRMARDILLTAYKHRDLPILPAFAHRIDKHIEGLELGLSAGDETTKPLFIRTVIEPMFNQLATFAPEVKAKIAAYRAALDPQKQTVYHSRRKFEASLKLINETIATFLDQEEAKAQGYFPHYFEKRKTDGVEYTIYIGASMVEDGNFCRLYLRNLRLWQLMVMCEIVRLTEALKDKLAVPLETTHLILAQDSPLSIRFSPDERHFEVEGAYDIRHEIIKKRIDKAIIKATSERLTQPGKIAIVYANRQEANEYLEYFDYLQSIGYLTDDIEDVELQELQGAQGLSALRVTANLAATRPQPQPLPEIASAAVQALPPRNHATFGNPPPRSLRKSQAG</sequence>
<name>A0A7V6A6K1_9BACT</name>
<organism evidence="2">
    <name type="scientific">Desulfobacca acetoxidans</name>
    <dbReference type="NCBI Taxonomy" id="60893"/>
    <lineage>
        <taxon>Bacteria</taxon>
        <taxon>Pseudomonadati</taxon>
        <taxon>Thermodesulfobacteriota</taxon>
        <taxon>Desulfobaccia</taxon>
        <taxon>Desulfobaccales</taxon>
        <taxon>Desulfobaccaceae</taxon>
        <taxon>Desulfobacca</taxon>
    </lineage>
</organism>
<dbReference type="Gene3D" id="3.30.450.40">
    <property type="match status" value="1"/>
</dbReference>
<evidence type="ECO:0000256" key="1">
    <source>
        <dbReference type="SAM" id="MobiDB-lite"/>
    </source>
</evidence>
<dbReference type="AlphaFoldDB" id="A0A7V6A6K1"/>
<dbReference type="InterPro" id="IPR029016">
    <property type="entry name" value="GAF-like_dom_sf"/>
</dbReference>
<reference evidence="2" key="1">
    <citation type="journal article" date="2020" name="mSystems">
        <title>Genome- and Community-Level Interaction Insights into Carbon Utilization and Element Cycling Functions of Hydrothermarchaeota in Hydrothermal Sediment.</title>
        <authorList>
            <person name="Zhou Z."/>
            <person name="Liu Y."/>
            <person name="Xu W."/>
            <person name="Pan J."/>
            <person name="Luo Z.H."/>
            <person name="Li M."/>
        </authorList>
    </citation>
    <scope>NUCLEOTIDE SEQUENCE [LARGE SCALE GENOMIC DNA]</scope>
    <source>
        <strain evidence="2">SpSt-767</strain>
    </source>
</reference>
<dbReference type="EMBL" id="DTGR01000220">
    <property type="protein sequence ID" value="HHS30871.1"/>
    <property type="molecule type" value="Genomic_DNA"/>
</dbReference>
<accession>A0A7V6A6K1</accession>
<proteinExistence type="predicted"/>
<dbReference type="SUPFAM" id="SSF55781">
    <property type="entry name" value="GAF domain-like"/>
    <property type="match status" value="1"/>
</dbReference>
<evidence type="ECO:0000313" key="2">
    <source>
        <dbReference type="EMBL" id="HHS30871.1"/>
    </source>
</evidence>
<comment type="caution">
    <text evidence="2">The sequence shown here is derived from an EMBL/GenBank/DDBJ whole genome shotgun (WGS) entry which is preliminary data.</text>
</comment>
<gene>
    <name evidence="2" type="ORF">ENV52_14360</name>
</gene>
<feature type="region of interest" description="Disordered" evidence="1">
    <location>
        <begin position="789"/>
        <end position="811"/>
    </location>
</feature>
<protein>
    <submittedName>
        <fullName evidence="2">GAF domain-containing protein</fullName>
    </submittedName>
</protein>